<reference evidence="1" key="1">
    <citation type="submission" date="2021-02" db="EMBL/GenBank/DDBJ databases">
        <authorList>
            <person name="Nowell W R."/>
        </authorList>
    </citation>
    <scope>NUCLEOTIDE SEQUENCE</scope>
</reference>
<comment type="caution">
    <text evidence="1">The sequence shown here is derived from an EMBL/GenBank/DDBJ whole genome shotgun (WGS) entry which is preliminary data.</text>
</comment>
<evidence type="ECO:0000313" key="2">
    <source>
        <dbReference type="EMBL" id="CAF4436211.1"/>
    </source>
</evidence>
<keyword evidence="4" id="KW-1185">Reference proteome</keyword>
<evidence type="ECO:0008006" key="5">
    <source>
        <dbReference type="Google" id="ProtNLM"/>
    </source>
</evidence>
<dbReference type="AlphaFoldDB" id="A0A817TSE6"/>
<dbReference type="EMBL" id="CAJNXB010003520">
    <property type="protein sequence ID" value="CAF3321462.1"/>
    <property type="molecule type" value="Genomic_DNA"/>
</dbReference>
<accession>A0A817TSE6</accession>
<dbReference type="SUPFAM" id="SSF53448">
    <property type="entry name" value="Nucleotide-diphospho-sugar transferases"/>
    <property type="match status" value="1"/>
</dbReference>
<dbReference type="Proteomes" id="UP000663825">
    <property type="component" value="Unassembled WGS sequence"/>
</dbReference>
<evidence type="ECO:0000313" key="3">
    <source>
        <dbReference type="Proteomes" id="UP000663825"/>
    </source>
</evidence>
<dbReference type="SUPFAM" id="SSF56112">
    <property type="entry name" value="Protein kinase-like (PK-like)"/>
    <property type="match status" value="1"/>
</dbReference>
<dbReference type="InterPro" id="IPR023214">
    <property type="entry name" value="HAD_sf"/>
</dbReference>
<organism evidence="1 3">
    <name type="scientific">Rotaria socialis</name>
    <dbReference type="NCBI Taxonomy" id="392032"/>
    <lineage>
        <taxon>Eukaryota</taxon>
        <taxon>Metazoa</taxon>
        <taxon>Spiralia</taxon>
        <taxon>Gnathifera</taxon>
        <taxon>Rotifera</taxon>
        <taxon>Eurotatoria</taxon>
        <taxon>Bdelloidea</taxon>
        <taxon>Philodinida</taxon>
        <taxon>Philodinidae</taxon>
        <taxon>Rotaria</taxon>
    </lineage>
</organism>
<proteinExistence type="predicted"/>
<dbReference type="Gene3D" id="3.40.50.1000">
    <property type="entry name" value="HAD superfamily/HAD-like"/>
    <property type="match status" value="1"/>
</dbReference>
<dbReference type="InterPro" id="IPR029044">
    <property type="entry name" value="Nucleotide-diphossugar_trans"/>
</dbReference>
<dbReference type="Gene3D" id="3.90.550.10">
    <property type="entry name" value="Spore Coat Polysaccharide Biosynthesis Protein SpsA, Chain A"/>
    <property type="match status" value="1"/>
</dbReference>
<gene>
    <name evidence="1" type="ORF">TIS948_LOCUS20212</name>
    <name evidence="2" type="ORF">UJA718_LOCUS21724</name>
</gene>
<sequence length="704" mass="80994">MNIVIPMGGIGHRFSKENYRFPKPLIKIVGRPMLFWLLDHLDTKEDDVIYIGILVNLEKQFDIIQTLKMEYPKKTFEGIIIDFETRGAAETLFIILQSMEPDRLRRKTISLDCDTIYFKPIIEDFRRLPGNLNASFFFEDNGGKPIYSYLKLDENINEQACFTVRDVCEKIMISNHANTGAYAFHSASILKQFCIRLLDEAVGHSGEYYTTSIIKLMMDHGERFVGIHVSLDEFTCVGTPDQLNHFLKRLKTKESSIPVPRIRFCFDLDNTLVSHPFEHGDYDSVVPKLQNIQLVRELHNAGHYIIIQTARRMKTHQSNVGAVIADIGRVTLETLAKFEIPYDELLFGKPYADVYVDDLAIHALIDTAKEIGWSLDENKCDFSNQNQIKGFLSSRHFHTVQQLDNSIIKSSSSDCMQGEVYFYQNIPPIIGDIFPRLERVETNKDAGITSIVIEKINGITYSHLFTNLCLTEGRLLKFLSSLKRIHSSLPAELKELKSNIYANYSSKILSRFNKHIDIYTNLDEHFRKHSESSMIPSKELADHFLTYFTSYERSKCGQHNPIIHGDPVFTNALLTPDSRVIFLDMRGSLGTEVTLQGDLNYDLAKVYQSLTGYDFILLNKSDSLSTARVQKYISQLVGTFEKFLSSEYINAVSWRDFKIITAQFYFTLIPLHNNFQHQTQFYELAVKLYHASKLEKLHCDRTSE</sequence>
<evidence type="ECO:0000313" key="1">
    <source>
        <dbReference type="EMBL" id="CAF3321462.1"/>
    </source>
</evidence>
<name>A0A817TSE6_9BILA</name>
<dbReference type="EMBL" id="CAJOBP010004309">
    <property type="protein sequence ID" value="CAF4436211.1"/>
    <property type="molecule type" value="Genomic_DNA"/>
</dbReference>
<protein>
    <recommendedName>
        <fullName evidence="5">Nucleotidyl transferase domain-containing protein</fullName>
    </recommendedName>
</protein>
<dbReference type="InterPro" id="IPR011009">
    <property type="entry name" value="Kinase-like_dom_sf"/>
</dbReference>
<dbReference type="OrthoDB" id="10259470at2759"/>
<dbReference type="SUPFAM" id="SSF56784">
    <property type="entry name" value="HAD-like"/>
    <property type="match status" value="1"/>
</dbReference>
<dbReference type="Proteomes" id="UP000663873">
    <property type="component" value="Unassembled WGS sequence"/>
</dbReference>
<dbReference type="InterPro" id="IPR036412">
    <property type="entry name" value="HAD-like_sf"/>
</dbReference>
<evidence type="ECO:0000313" key="4">
    <source>
        <dbReference type="Proteomes" id="UP000663873"/>
    </source>
</evidence>